<protein>
    <submittedName>
        <fullName evidence="4">Uncharacterized protein YlxW (UPF0749 family)</fullName>
    </submittedName>
</protein>
<evidence type="ECO:0000313" key="4">
    <source>
        <dbReference type="EMBL" id="TDT61856.1"/>
    </source>
</evidence>
<comment type="similarity">
    <text evidence="1">Belongs to the UPF0749 family.</text>
</comment>
<dbReference type="AlphaFoldDB" id="A0A4R7KSG7"/>
<evidence type="ECO:0000313" key="5">
    <source>
        <dbReference type="Proteomes" id="UP000295325"/>
    </source>
</evidence>
<dbReference type="Pfam" id="PF05949">
    <property type="entry name" value="DUF881"/>
    <property type="match status" value="1"/>
</dbReference>
<keyword evidence="3" id="KW-1133">Transmembrane helix</keyword>
<dbReference type="EMBL" id="SOAZ01000005">
    <property type="protein sequence ID" value="TDT61856.1"/>
    <property type="molecule type" value="Genomic_DNA"/>
</dbReference>
<dbReference type="OrthoDB" id="9776196at2"/>
<gene>
    <name evidence="4" type="ORF">EDD71_10534</name>
</gene>
<dbReference type="PANTHER" id="PTHR37313:SF2">
    <property type="entry name" value="UPF0749 PROTEIN YLXX"/>
    <property type="match status" value="1"/>
</dbReference>
<accession>A0A4R7KSG7</accession>
<organism evidence="4 5">
    <name type="scientific">Fonticella tunisiensis</name>
    <dbReference type="NCBI Taxonomy" id="1096341"/>
    <lineage>
        <taxon>Bacteria</taxon>
        <taxon>Bacillati</taxon>
        <taxon>Bacillota</taxon>
        <taxon>Clostridia</taxon>
        <taxon>Eubacteriales</taxon>
        <taxon>Clostridiaceae</taxon>
        <taxon>Fonticella</taxon>
    </lineage>
</organism>
<dbReference type="Gene3D" id="3.30.70.1880">
    <property type="entry name" value="Protein of unknown function DUF881"/>
    <property type="match status" value="1"/>
</dbReference>
<keyword evidence="2" id="KW-0175">Coiled coil</keyword>
<dbReference type="Proteomes" id="UP000295325">
    <property type="component" value="Unassembled WGS sequence"/>
</dbReference>
<keyword evidence="3" id="KW-0472">Membrane</keyword>
<feature type="transmembrane region" description="Helical" evidence="3">
    <location>
        <begin position="20"/>
        <end position="39"/>
    </location>
</feature>
<reference evidence="4 5" key="1">
    <citation type="submission" date="2019-03" db="EMBL/GenBank/DDBJ databases">
        <title>Genomic Encyclopedia of Type Strains, Phase IV (KMG-IV): sequencing the most valuable type-strain genomes for metagenomic binning, comparative biology and taxonomic classification.</title>
        <authorList>
            <person name="Goeker M."/>
        </authorList>
    </citation>
    <scope>NUCLEOTIDE SEQUENCE [LARGE SCALE GENOMIC DNA]</scope>
    <source>
        <strain evidence="4 5">DSM 24455</strain>
    </source>
</reference>
<sequence length="246" mass="27226">MGLQYLENWERGEIMKRLKFQLSLGIICILLGLMIAVQFKTVNAPKASVSNKRVEDLVKEVEGLTAQRDELQKKVAEAQKKVDELEKNAANSSTSVALLKEEVDNLRKLAGTTPVEGDGVAITLSIQDALNTNDVIPINEYDIIAIINELNAAQAEAISINGERYVARTSIRTAGAAMKINGNPYDMYKEFKIYAIGNPDVLYAALDLTGGVIDQLEERQIKVKISKEKNIKIPGISKNFETKYIK</sequence>
<evidence type="ECO:0000256" key="1">
    <source>
        <dbReference type="ARBA" id="ARBA00009108"/>
    </source>
</evidence>
<keyword evidence="5" id="KW-1185">Reference proteome</keyword>
<name>A0A4R7KSG7_9CLOT</name>
<keyword evidence="3" id="KW-0812">Transmembrane</keyword>
<evidence type="ECO:0000256" key="3">
    <source>
        <dbReference type="SAM" id="Phobius"/>
    </source>
</evidence>
<proteinExistence type="inferred from homology"/>
<dbReference type="InterPro" id="IPR010273">
    <property type="entry name" value="DUF881"/>
</dbReference>
<evidence type="ECO:0000256" key="2">
    <source>
        <dbReference type="SAM" id="Coils"/>
    </source>
</evidence>
<comment type="caution">
    <text evidence="4">The sequence shown here is derived from an EMBL/GenBank/DDBJ whole genome shotgun (WGS) entry which is preliminary data.</text>
</comment>
<feature type="coiled-coil region" evidence="2">
    <location>
        <begin position="54"/>
        <end position="102"/>
    </location>
</feature>
<dbReference type="PANTHER" id="PTHR37313">
    <property type="entry name" value="UPF0749 PROTEIN RV1825"/>
    <property type="match status" value="1"/>
</dbReference>